<dbReference type="Gene3D" id="3.40.50.1950">
    <property type="entry name" value="Flavin prenyltransferase-like"/>
    <property type="match status" value="1"/>
</dbReference>
<dbReference type="KEGG" id="yli:2912395"/>
<evidence type="ECO:0000313" key="6">
    <source>
        <dbReference type="EMBL" id="RDW27819.1"/>
    </source>
</evidence>
<protein>
    <submittedName>
        <fullName evidence="6">Flavo protein</fullName>
    </submittedName>
</protein>
<evidence type="ECO:0000256" key="1">
    <source>
        <dbReference type="ARBA" id="ARBA00022993"/>
    </source>
</evidence>
<feature type="region of interest" description="Disordered" evidence="3">
    <location>
        <begin position="32"/>
        <end position="53"/>
    </location>
</feature>
<evidence type="ECO:0000313" key="7">
    <source>
        <dbReference type="Proteomes" id="UP000182444"/>
    </source>
</evidence>
<dbReference type="GO" id="GO:0010181">
    <property type="term" value="F:FMN binding"/>
    <property type="evidence" value="ECO:0007669"/>
    <property type="project" value="TreeGrafter"/>
</dbReference>
<proteinExistence type="inferred from homology"/>
<dbReference type="VEuPathDB" id="FungiDB:YALI0_E06413g"/>
<dbReference type="VEuPathDB" id="FungiDB:YALI1_E07601g"/>
<dbReference type="eggNOG" id="KOG0672">
    <property type="taxonomic scope" value="Eukaryota"/>
</dbReference>
<feature type="compositionally biased region" description="Polar residues" evidence="3">
    <location>
        <begin position="65"/>
        <end position="80"/>
    </location>
</feature>
<reference evidence="5 7" key="1">
    <citation type="journal article" date="2016" name="PLoS ONE">
        <title>Sequence Assembly of Yarrowia lipolytica Strain W29/CLIB89 Shows Transposable Element Diversity.</title>
        <authorList>
            <person name="Magnan C."/>
            <person name="Yu J."/>
            <person name="Chang I."/>
            <person name="Jahn E."/>
            <person name="Kanomata Y."/>
            <person name="Wu J."/>
            <person name="Zeller M."/>
            <person name="Oakes M."/>
            <person name="Baldi P."/>
            <person name="Sandmeyer S."/>
        </authorList>
    </citation>
    <scope>NUCLEOTIDE SEQUENCE [LARGE SCALE GENOMIC DNA]</scope>
    <source>
        <strain evidence="5">CLIB89</strain>
        <strain evidence="7">CLIB89(W29)</strain>
    </source>
</reference>
<evidence type="ECO:0000256" key="2">
    <source>
        <dbReference type="ARBA" id="ARBA00038350"/>
    </source>
</evidence>
<dbReference type="Pfam" id="PF02441">
    <property type="entry name" value="Flavoprotein"/>
    <property type="match status" value="1"/>
</dbReference>
<dbReference type="Proteomes" id="UP000256601">
    <property type="component" value="Unassembled WGS sequence"/>
</dbReference>
<dbReference type="SUPFAM" id="SSF52507">
    <property type="entry name" value="Homo-oligomeric flavin-containing Cys decarboxylases, HFCD"/>
    <property type="match status" value="1"/>
</dbReference>
<gene>
    <name evidence="6" type="ORF">B0I71DRAFT_168909</name>
    <name evidence="5" type="ORF">YALI1_E07601g</name>
</gene>
<comment type="similarity">
    <text evidence="2">Belongs to the HFCD (homooligomeric flavin containing Cys decarboxylase) superfamily.</text>
</comment>
<dbReference type="GO" id="GO:0004633">
    <property type="term" value="F:phosphopantothenoylcysteine decarboxylase activity"/>
    <property type="evidence" value="ECO:0007669"/>
    <property type="project" value="TreeGrafter"/>
</dbReference>
<keyword evidence="1" id="KW-0173">Coenzyme A biosynthesis</keyword>
<organism evidence="5 7">
    <name type="scientific">Yarrowia lipolytica</name>
    <name type="common">Candida lipolytica</name>
    <dbReference type="NCBI Taxonomy" id="4952"/>
    <lineage>
        <taxon>Eukaryota</taxon>
        <taxon>Fungi</taxon>
        <taxon>Dikarya</taxon>
        <taxon>Ascomycota</taxon>
        <taxon>Saccharomycotina</taxon>
        <taxon>Dipodascomycetes</taxon>
        <taxon>Dipodascales</taxon>
        <taxon>Dipodascales incertae sedis</taxon>
        <taxon>Yarrowia</taxon>
    </lineage>
</organism>
<sequence>MHTFFSQTSNLYQEHLHFSLKRLQAPVTSSITTVTSTTPNQNTPSTPPATTQFTNTVTAVSNTTMASTPRDNSASPQSSPKPVLVSRKSIVSFTEPVHPNDRHRNSVVSLHHIDHSKVLETNRRVSPTSSNGASGCTTPTIVKGRLETQSLDEILGSLGDTHAVASPNFNLHSVTSNPNLPTASPTLGPKTVSSAPVIKPAVSTPATASPTLTDSIFPPKTDSSKIHILIAASGSVATIKMPLIVQKLKTVYGDKVEVQAILTTAAQHFLSAEQQNEMIDLGVRIWKDKDEWTCWKKSSEKILNAELKKWADVLLIAPLSANTLCKIANGICDNLLTSIIRAWNPAAPIIVAPAMNTMMYNHPLTQKHLNVINAEMPWIQVLLPVEKKLVCGDTGIGAMLEWSQVVDCLVGRLSE</sequence>
<feature type="domain" description="Flavoprotein" evidence="4">
    <location>
        <begin position="227"/>
        <end position="410"/>
    </location>
</feature>
<accession>A0A1D8NHD0</accession>
<feature type="region of interest" description="Disordered" evidence="3">
    <location>
        <begin position="65"/>
        <end position="85"/>
    </location>
</feature>
<name>A0A1D8NHD0_YARLL</name>
<evidence type="ECO:0000256" key="3">
    <source>
        <dbReference type="SAM" id="MobiDB-lite"/>
    </source>
</evidence>
<dbReference type="GO" id="GO:0071513">
    <property type="term" value="C:phosphopantothenoylcysteine decarboxylase complex"/>
    <property type="evidence" value="ECO:0007669"/>
    <property type="project" value="TreeGrafter"/>
</dbReference>
<evidence type="ECO:0000313" key="8">
    <source>
        <dbReference type="Proteomes" id="UP000256601"/>
    </source>
</evidence>
<reference evidence="6 8" key="2">
    <citation type="submission" date="2018-07" db="EMBL/GenBank/DDBJ databases">
        <title>Draft Genome Assemblies for Five Robust Yarrowia lipolytica Strains Exhibiting High Lipid Production and Pentose Sugar Utilization and Sugar Alcohol Secretion from Undetoxified Lignocellulosic Biomass Hydrolysates.</title>
        <authorList>
            <consortium name="DOE Joint Genome Institute"/>
            <person name="Walker C."/>
            <person name="Ryu S."/>
            <person name="Na H."/>
            <person name="Zane M."/>
            <person name="LaButti K."/>
            <person name="Lipzen A."/>
            <person name="Haridas S."/>
            <person name="Barry K."/>
            <person name="Grigoriev I.V."/>
            <person name="Quarterman J."/>
            <person name="Slininger P."/>
            <person name="Dien B."/>
            <person name="Trinh C.T."/>
        </authorList>
    </citation>
    <scope>NUCLEOTIDE SEQUENCE [LARGE SCALE GENOMIC DNA]</scope>
    <source>
        <strain evidence="6 8">YB392</strain>
    </source>
</reference>
<dbReference type="AlphaFoldDB" id="A0A1D8NHD0"/>
<dbReference type="PANTHER" id="PTHR14359">
    <property type="entry name" value="HOMO-OLIGOMERIC FLAVIN CONTAINING CYS DECARBOXYLASE FAMILY"/>
    <property type="match status" value="1"/>
</dbReference>
<evidence type="ECO:0000313" key="5">
    <source>
        <dbReference type="EMBL" id="AOW05038.1"/>
    </source>
</evidence>
<evidence type="ECO:0000259" key="4">
    <source>
        <dbReference type="Pfam" id="PF02441"/>
    </source>
</evidence>
<dbReference type="InterPro" id="IPR036551">
    <property type="entry name" value="Flavin_trans-like"/>
</dbReference>
<dbReference type="InterPro" id="IPR003382">
    <property type="entry name" value="Flavoprotein"/>
</dbReference>
<dbReference type="GO" id="GO:0015937">
    <property type="term" value="P:coenzyme A biosynthetic process"/>
    <property type="evidence" value="ECO:0007669"/>
    <property type="project" value="UniProtKB-KW"/>
</dbReference>
<feature type="compositionally biased region" description="Low complexity" evidence="3">
    <location>
        <begin position="32"/>
        <end position="52"/>
    </location>
</feature>
<dbReference type="EMBL" id="KZ857328">
    <property type="protein sequence ID" value="RDW27819.1"/>
    <property type="molecule type" value="Genomic_DNA"/>
</dbReference>
<dbReference type="PANTHER" id="PTHR14359:SF6">
    <property type="entry name" value="PHOSPHOPANTOTHENOYLCYSTEINE DECARBOXYLASE"/>
    <property type="match status" value="1"/>
</dbReference>
<dbReference type="EMBL" id="CP017557">
    <property type="protein sequence ID" value="AOW05038.1"/>
    <property type="molecule type" value="Genomic_DNA"/>
</dbReference>
<dbReference type="Proteomes" id="UP000182444">
    <property type="component" value="Chromosome 1E"/>
</dbReference>